<dbReference type="GeneID" id="113851208"/>
<evidence type="ECO:0000256" key="6">
    <source>
        <dbReference type="SAM" id="SignalP"/>
    </source>
</evidence>
<accession>A0A8B8K1G0</accession>
<proteinExistence type="inferred from homology"/>
<evidence type="ECO:0000256" key="3">
    <source>
        <dbReference type="ARBA" id="ARBA00022525"/>
    </source>
</evidence>
<sequence length="236" mass="26881">MVSASLLLSLSFFALFSSSQSQSQSHSKVSLELYYESLCPDCSKFIVNHLSKIFKDDLITIVDLKLVPWGNAIFRHNDTFYCQHGPYECFLNTVEACAINIWPQPNKHFPFIYCVEDLAKQGKPEEWKSCFEKLHLDSKPITQCYKSEYGKKLELKYAAETSALRPPHTYVPWVVVDGTPLNEDFQNFISYVCKAYKGSDPPHSCTKAADLGEVNAKPKHSVCYMERGVSTREQVI</sequence>
<keyword evidence="3" id="KW-0964">Secreted</keyword>
<evidence type="ECO:0000256" key="1">
    <source>
        <dbReference type="ARBA" id="ARBA00004613"/>
    </source>
</evidence>
<feature type="signal peptide" evidence="6">
    <location>
        <begin position="1"/>
        <end position="21"/>
    </location>
</feature>
<evidence type="ECO:0000256" key="4">
    <source>
        <dbReference type="ARBA" id="ARBA00022729"/>
    </source>
</evidence>
<evidence type="ECO:0000256" key="5">
    <source>
        <dbReference type="ARBA" id="ARBA00023180"/>
    </source>
</evidence>
<dbReference type="AlphaFoldDB" id="A0A8B8K1G0"/>
<reference evidence="7" key="1">
    <citation type="journal article" date="2019" name="Toxins">
        <title>Detection of Abrin-Like and Prepropulchellin-Like Toxin Genes and Transcripts Using Whole Genome Sequencing and Full-Length Transcript Sequencing of Abrus precatorius.</title>
        <authorList>
            <person name="Hovde B.T."/>
            <person name="Daligault H.E."/>
            <person name="Hanschen E.R."/>
            <person name="Kunde Y.A."/>
            <person name="Johnson M.B."/>
            <person name="Starkenburg S.R."/>
            <person name="Johnson S.L."/>
        </authorList>
    </citation>
    <scope>NUCLEOTIDE SEQUENCE [LARGE SCALE GENOMIC DNA]</scope>
</reference>
<dbReference type="GO" id="GO:0005576">
    <property type="term" value="C:extracellular region"/>
    <property type="evidence" value="ECO:0007669"/>
    <property type="project" value="UniProtKB-SubCell"/>
</dbReference>
<dbReference type="PANTHER" id="PTHR13234">
    <property type="entry name" value="GAMMA-INTERFERON INDUCIBLE LYSOSOMAL THIOL REDUCTASE GILT"/>
    <property type="match status" value="1"/>
</dbReference>
<dbReference type="KEGG" id="aprc:113851208"/>
<dbReference type="Proteomes" id="UP000694853">
    <property type="component" value="Unplaced"/>
</dbReference>
<dbReference type="PANTHER" id="PTHR13234:SF8">
    <property type="entry name" value="GAMMA-INTERFERON-INDUCIBLE LYSOSOMAL THIOL REDUCTASE"/>
    <property type="match status" value="1"/>
</dbReference>
<dbReference type="OrthoDB" id="958254at2759"/>
<protein>
    <submittedName>
        <fullName evidence="8">Gamma-interferon-responsive lysosomal thiol protein-like</fullName>
    </submittedName>
</protein>
<keyword evidence="7" id="KW-1185">Reference proteome</keyword>
<keyword evidence="4 6" id="KW-0732">Signal</keyword>
<dbReference type="GO" id="GO:0016671">
    <property type="term" value="F:oxidoreductase activity, acting on a sulfur group of donors, disulfide as acceptor"/>
    <property type="evidence" value="ECO:0007669"/>
    <property type="project" value="InterPro"/>
</dbReference>
<gene>
    <name evidence="8" type="primary">LOC113851208</name>
</gene>
<organism evidence="7 8">
    <name type="scientific">Abrus precatorius</name>
    <name type="common">Indian licorice</name>
    <name type="synonym">Glycine abrus</name>
    <dbReference type="NCBI Taxonomy" id="3816"/>
    <lineage>
        <taxon>Eukaryota</taxon>
        <taxon>Viridiplantae</taxon>
        <taxon>Streptophyta</taxon>
        <taxon>Embryophyta</taxon>
        <taxon>Tracheophyta</taxon>
        <taxon>Spermatophyta</taxon>
        <taxon>Magnoliopsida</taxon>
        <taxon>eudicotyledons</taxon>
        <taxon>Gunneridae</taxon>
        <taxon>Pentapetalae</taxon>
        <taxon>rosids</taxon>
        <taxon>fabids</taxon>
        <taxon>Fabales</taxon>
        <taxon>Fabaceae</taxon>
        <taxon>Papilionoideae</taxon>
        <taxon>50 kb inversion clade</taxon>
        <taxon>NPAAA clade</taxon>
        <taxon>indigoferoid/millettioid clade</taxon>
        <taxon>Abreae</taxon>
        <taxon>Abrus</taxon>
    </lineage>
</organism>
<dbReference type="RefSeq" id="XP_027337481.1">
    <property type="nucleotide sequence ID" value="XM_027481680.1"/>
</dbReference>
<keyword evidence="5" id="KW-0325">Glycoprotein</keyword>
<name>A0A8B8K1G0_ABRPR</name>
<dbReference type="Gene3D" id="3.40.30.10">
    <property type="entry name" value="Glutaredoxin"/>
    <property type="match status" value="1"/>
</dbReference>
<dbReference type="Pfam" id="PF03227">
    <property type="entry name" value="GILT"/>
    <property type="match status" value="1"/>
</dbReference>
<evidence type="ECO:0000313" key="8">
    <source>
        <dbReference type="RefSeq" id="XP_027337481.1"/>
    </source>
</evidence>
<dbReference type="InterPro" id="IPR004911">
    <property type="entry name" value="Interferon-induced_GILT"/>
</dbReference>
<reference evidence="8" key="2">
    <citation type="submission" date="2025-08" db="UniProtKB">
        <authorList>
            <consortium name="RefSeq"/>
        </authorList>
    </citation>
    <scope>IDENTIFICATION</scope>
    <source>
        <tissue evidence="8">Young leaves</tissue>
    </source>
</reference>
<evidence type="ECO:0000256" key="2">
    <source>
        <dbReference type="ARBA" id="ARBA00005679"/>
    </source>
</evidence>
<evidence type="ECO:0000313" key="7">
    <source>
        <dbReference type="Proteomes" id="UP000694853"/>
    </source>
</evidence>
<comment type="subcellular location">
    <subcellularLocation>
        <location evidence="1">Secreted</location>
    </subcellularLocation>
</comment>
<comment type="similarity">
    <text evidence="2">Belongs to the GILT family.</text>
</comment>
<feature type="chain" id="PRO_5034820661" evidence="6">
    <location>
        <begin position="22"/>
        <end position="236"/>
    </location>
</feature>